<reference evidence="5 6" key="1">
    <citation type="submission" date="2019-04" db="EMBL/GenBank/DDBJ databases">
        <authorList>
            <person name="Park S."/>
            <person name="Yoon J.-H."/>
        </authorList>
    </citation>
    <scope>NUCLEOTIDE SEQUENCE [LARGE SCALE GENOMIC DNA]</scope>
    <source>
        <strain evidence="5 6">HJM-18</strain>
    </source>
</reference>
<keyword evidence="6" id="KW-1185">Reference proteome</keyword>
<dbReference type="PANTHER" id="PTHR35936">
    <property type="entry name" value="MEMBRANE-BOUND LYTIC MUREIN TRANSGLYCOSYLASE F"/>
    <property type="match status" value="1"/>
</dbReference>
<protein>
    <submittedName>
        <fullName evidence="5">Transporter substrate-binding domain-containing protein</fullName>
    </submittedName>
</protein>
<dbReference type="Proteomes" id="UP000298325">
    <property type="component" value="Unassembled WGS sequence"/>
</dbReference>
<evidence type="ECO:0000256" key="3">
    <source>
        <dbReference type="SAM" id="MobiDB-lite"/>
    </source>
</evidence>
<dbReference type="SMART" id="SM00062">
    <property type="entry name" value="PBPb"/>
    <property type="match status" value="1"/>
</dbReference>
<evidence type="ECO:0000259" key="4">
    <source>
        <dbReference type="SMART" id="SM00062"/>
    </source>
</evidence>
<organism evidence="5 6">
    <name type="scientific">Marinobacter confluentis</name>
    <dbReference type="NCBI Taxonomy" id="1697557"/>
    <lineage>
        <taxon>Bacteria</taxon>
        <taxon>Pseudomonadati</taxon>
        <taxon>Pseudomonadota</taxon>
        <taxon>Gammaproteobacteria</taxon>
        <taxon>Pseudomonadales</taxon>
        <taxon>Marinobacteraceae</taxon>
        <taxon>Marinobacter</taxon>
    </lineage>
</organism>
<feature type="domain" description="Solute-binding protein family 3/N-terminal" evidence="4">
    <location>
        <begin position="84"/>
        <end position="300"/>
    </location>
</feature>
<keyword evidence="2" id="KW-0732">Signal</keyword>
<comment type="caution">
    <text evidence="5">The sequence shown here is derived from an EMBL/GenBank/DDBJ whole genome shotgun (WGS) entry which is preliminary data.</text>
</comment>
<dbReference type="Pfam" id="PF00497">
    <property type="entry name" value="SBP_bac_3"/>
    <property type="match status" value="1"/>
</dbReference>
<comment type="similarity">
    <text evidence="1">Belongs to the bacterial solute-binding protein 3 family.</text>
</comment>
<accession>A0A4Z1BJD7</accession>
<gene>
    <name evidence="5" type="ORF">E5Q11_06295</name>
</gene>
<dbReference type="OrthoDB" id="6120914at2"/>
<name>A0A4Z1BJD7_9GAMM</name>
<dbReference type="InterPro" id="IPR001638">
    <property type="entry name" value="Solute-binding_3/MltF_N"/>
</dbReference>
<dbReference type="Gene3D" id="3.40.190.10">
    <property type="entry name" value="Periplasmic binding protein-like II"/>
    <property type="match status" value="2"/>
</dbReference>
<evidence type="ECO:0000256" key="2">
    <source>
        <dbReference type="ARBA" id="ARBA00022729"/>
    </source>
</evidence>
<sequence length="318" mass="35030">MMLRSWKKLPTCFARSRMAGMASVKRQCHSNRPFDRILEPLNTIHVVIRRQTAVLALFLCLVWMPAYSAWASDVSDLAGASTDTVVFAIPDVWPWAYEDSDGRPQGSLVAVARRLAELTGVPVEPRLRPLRRAIIELDSGEVNFSLLFQSPALDNRAINVAEVVQIDIMLAALAGSDHPLSLEELAGKRIGYIRGTYLGEAFENNTEVQKVPVAVISQGIEMLSLGRLSAVLASDHAIVRTLQTMGLGTDALRFSKHIKAQPGALYMSRRAQRPQVAEKFRKAVSQMVESDELNQIFFGDAGRPTQDDAGRPASYSAQ</sequence>
<proteinExistence type="inferred from homology"/>
<dbReference type="SUPFAM" id="SSF53850">
    <property type="entry name" value="Periplasmic binding protein-like II"/>
    <property type="match status" value="1"/>
</dbReference>
<dbReference type="AlphaFoldDB" id="A0A4Z1BJD7"/>
<dbReference type="PANTHER" id="PTHR35936:SF6">
    <property type="entry name" value="AMINO ACID ABC TRANSPORTER SUBSTRATE-BINDING PAAT FAMILY PROTEIN"/>
    <property type="match status" value="1"/>
</dbReference>
<feature type="region of interest" description="Disordered" evidence="3">
    <location>
        <begin position="298"/>
        <end position="318"/>
    </location>
</feature>
<dbReference type="EMBL" id="SRPF01000002">
    <property type="protein sequence ID" value="TGN39907.1"/>
    <property type="molecule type" value="Genomic_DNA"/>
</dbReference>
<evidence type="ECO:0000313" key="5">
    <source>
        <dbReference type="EMBL" id="TGN39907.1"/>
    </source>
</evidence>
<evidence type="ECO:0000313" key="6">
    <source>
        <dbReference type="Proteomes" id="UP000298325"/>
    </source>
</evidence>
<evidence type="ECO:0000256" key="1">
    <source>
        <dbReference type="ARBA" id="ARBA00010333"/>
    </source>
</evidence>